<keyword evidence="1" id="KW-0472">Membrane</keyword>
<keyword evidence="1" id="KW-0812">Transmembrane</keyword>
<dbReference type="InterPro" id="IPR036709">
    <property type="entry name" value="Autotransporte_beta_dom_sf"/>
</dbReference>
<dbReference type="InterPro" id="IPR005546">
    <property type="entry name" value="Autotransporte_beta"/>
</dbReference>
<evidence type="ECO:0000256" key="1">
    <source>
        <dbReference type="SAM" id="Phobius"/>
    </source>
</evidence>
<dbReference type="RefSeq" id="WP_082719361.1">
    <property type="nucleotide sequence ID" value="NZ_KQ960010.1"/>
</dbReference>
<evidence type="ECO:0000259" key="2">
    <source>
        <dbReference type="PROSITE" id="PS51208"/>
    </source>
</evidence>
<gene>
    <name evidence="3" type="ORF">HMPREF3180_00267</name>
</gene>
<organism evidence="3 4">
    <name type="scientific">Leptotrichia wadei</name>
    <dbReference type="NCBI Taxonomy" id="157687"/>
    <lineage>
        <taxon>Bacteria</taxon>
        <taxon>Fusobacteriati</taxon>
        <taxon>Fusobacteriota</taxon>
        <taxon>Fusobacteriia</taxon>
        <taxon>Fusobacteriales</taxon>
        <taxon>Leptotrichiaceae</taxon>
        <taxon>Leptotrichia</taxon>
    </lineage>
</organism>
<keyword evidence="4" id="KW-1185">Reference proteome</keyword>
<reference evidence="4" key="1">
    <citation type="submission" date="2016-01" db="EMBL/GenBank/DDBJ databases">
        <authorList>
            <person name="Mitreva M."/>
            <person name="Pepin K.H."/>
            <person name="Mihindukulasuriya K.A."/>
            <person name="Fulton R."/>
            <person name="Fronick C."/>
            <person name="O'Laughlin M."/>
            <person name="Miner T."/>
            <person name="Herter B."/>
            <person name="Rosa B.A."/>
            <person name="Cordes M."/>
            <person name="Tomlinson C."/>
            <person name="Wollam A."/>
            <person name="Palsikar V.B."/>
            <person name="Mardis E.R."/>
            <person name="Wilson R.K."/>
        </authorList>
    </citation>
    <scope>NUCLEOTIDE SEQUENCE [LARGE SCALE GENOMIC DNA]</scope>
    <source>
        <strain evidence="4">KA00185</strain>
    </source>
</reference>
<protein>
    <submittedName>
        <fullName evidence="3">Autotransporter beta-domain protein</fullName>
    </submittedName>
</protein>
<sequence length="2121" mass="226068">MTNNLRQISKDLRAFAKRTKDFKYTEAALIAFVMTGIFFRKSNLFAAKKDSTIQNQVSQINTSINQIRTEFKKARKENDKLVKNTNLELIQLMEQGDHVVKSPWSSWQFGMNYIYNDWHGTYKGRGDKESKYPYSGIFERSTNVYERTISPDSSQYGLLSKNRRPNFASGSSKGFGIASFKPVKEPIVPFEVNAGIRPRSINKSAIRIADKTAVTPTLPEAISFTPPSPVISIPKDPFTPNPPTFAVVLGADCNVGCPSGKPRQDQRAGFTLNTGTQAVYNIQSILHYTWPTGTGQYNLPQQQAGLAFKMYADTGNNFTLGTTTPNSQSAWGSTSAAGNSGNEYYFNSYNFGDNTEFGAVINSDSGSTPDKNHQHFFVGGSRFIESDNAGTNTITIPSGYTVNLGGILTLALVSQGHDTTQLNQGKITDVKEKDDPWIANMTYNTDTDGDGVNDSLKILGPTTDYYVKRNEDGYVGYKVGIALVQEDAIAGGKILNDTTGVIDFKGERSIGLYTYIPNAGSVHRTSNRPMTNKGEISLSGKESYGMKLAATTTSDVTFTNEGKINLRKNINAKADNSAAMALMEDTSVTTKVNLDRNKAINESTGIIKLENVQNSLGMFVNIDSNMTNKGKIQIDSDIDEVDTDQPMNVAMRADYGTGNGGTRNVGSNAEVINDGSGEISLKGKFAIGQLARLSTATNKTGGKIITNGDVKNSIGMSTLGGALNNDGTITVTGSGVTKNIGVFLNKYQTHNPKGTLGQNSNITVSGDSSTGILINGLSTGTPASLKYGGNVSVTGNGVSGIIVGDNDTGKAEVTVENDGTVTVNNGTSASAGIYEYMEGANKKKQGSYGIIVSKDSKLVSDGTHDINADINVKGQESVGLYTGENAKLDVKDHTVKAYDGAVNYDAEKGSTLTLKGTGTATTGQKSLLFYTGSDNANQGKVLINGTMTATIEGGTTPNERGNAFLYVGNGGDFGKSQIENWAKHNFGDGTNSTLGHLTLNMNSGSRLFIAQNVKMNLSDTTGNTVSTATGAHINGTDYKTFMLYLSKLTINQDVNLDDANDAYNQLEISNSSITNANTKTITGTKADQVAMAQENDKVLYHRNDVVLSNEGTISLSGTGSTGMYAKFGELYNKATGVMTIGDKSTAIYSIDDSLIENAGKITIGSNSTGLYSEGAKTQTIKNTGTIETTGNDSVAISYKPDAGLGSGIVLENAGKITMTGDRNTAIYATGTPGYTAKNSGTITLGDSASITSPNVGLYTDHNSVTLQNTGKIESGKNTIGVYGHNVENSGDLKIGDAAVGIYSQSGNVNLTGGTITTGTDEAVGVYTVGSGQTVTNSGTAFNIGNNSFGFVNVGKGNTITSSISNVGLGNNNVYLYSNDTAGTVTNSTKITSTGEQNYGIYSAGTVTNNADINLSSGKGSVAVYSIKGGTATNNATITVGESDVANSLYSIGMGAGYSTTDTGNIVNKGTINVNGKHSIGMYASGAGSTATNDGNIVLNASNTTGIYADNGATAINNKSITTGSGTYTNTVGVYLGKDSKLINSKGATININAKNGVGVYLKGGTVANYGTITVNGVSKTNNNDVDGNMIYKFTVPETGKGVGGVAIDAPAGAQTATITANGVPQIPVVVNTTGRNPISVSASSIGLYVNTSGVDYTKSIDGLQNLTSEADLIIGNEAAESTNSKYILVNDPNIINPYKTAMLRNPNIKWNVYSGSIGWIATPTLDPNDGSITSLYMAKVPYTEWAGRESTPINSLDTYNFADGLEQRYGVEALGTRERQIFSKLNGIGNNEEVLLQQAFDEMMGHQYGNTQMRINATGNILDKEFRYLKDNWRNPSKQNNKIKAFGQRDEYNTDTAGIIDYKSNAYGVAYVHEDEKIKMGNSQGWYAGAVTNRFKFKDIGHSREEQTQIKAGIFKTMSPKKDYNGSLQWTIGGDIFAGVNNMKRKYLVVDDIFQAKSNYHSYGAALKTDLGYDIRMSERTHLRPYGALKMEYGRFNKIKEDSGEMRLEVKGNDYFSVKPEVGLEFKYVQPLAVRTNLSVGLTAAYTDELGKVGNVNNEGRVRYTNADWFGIRGEKEDRRGSGKFDLNIGVDNIRFGVTVNGGYDTKGNNVRGGIGFRAIY</sequence>
<proteinExistence type="predicted"/>
<dbReference type="PATRIC" id="fig|157687.3.peg.270"/>
<dbReference type="SMART" id="SM00869">
    <property type="entry name" value="Autotransporter"/>
    <property type="match status" value="1"/>
</dbReference>
<dbReference type="Proteomes" id="UP000070483">
    <property type="component" value="Unassembled WGS sequence"/>
</dbReference>
<dbReference type="PROSITE" id="PS51208">
    <property type="entry name" value="AUTOTRANSPORTER"/>
    <property type="match status" value="1"/>
</dbReference>
<dbReference type="SUPFAM" id="SSF103515">
    <property type="entry name" value="Autotransporter"/>
    <property type="match status" value="1"/>
</dbReference>
<dbReference type="InterPro" id="IPR053787">
    <property type="entry name" value="Autotransptr-assoc_N"/>
</dbReference>
<dbReference type="NCBIfam" id="NF033175">
    <property type="entry name" value="fuso_auto_Nterm"/>
    <property type="match status" value="1"/>
</dbReference>
<keyword evidence="1" id="KW-1133">Transmembrane helix</keyword>
<dbReference type="OrthoDB" id="78031at2"/>
<name>A0A134APN7_9FUSO</name>
<feature type="domain" description="Autotransporter" evidence="2">
    <location>
        <begin position="1834"/>
        <end position="2121"/>
    </location>
</feature>
<evidence type="ECO:0000313" key="3">
    <source>
        <dbReference type="EMBL" id="KXB69663.1"/>
    </source>
</evidence>
<comment type="caution">
    <text evidence="3">The sequence shown here is derived from an EMBL/GenBank/DDBJ whole genome shotgun (WGS) entry which is preliminary data.</text>
</comment>
<dbReference type="Pfam" id="PF03797">
    <property type="entry name" value="Autotransporter"/>
    <property type="match status" value="1"/>
</dbReference>
<dbReference type="EMBL" id="LSDD01000016">
    <property type="protein sequence ID" value="KXB69663.1"/>
    <property type="molecule type" value="Genomic_DNA"/>
</dbReference>
<evidence type="ECO:0000313" key="4">
    <source>
        <dbReference type="Proteomes" id="UP000070483"/>
    </source>
</evidence>
<accession>A0A134APN7</accession>
<feature type="transmembrane region" description="Helical" evidence="1">
    <location>
        <begin position="21"/>
        <end position="39"/>
    </location>
</feature>